<evidence type="ECO:0000313" key="3">
    <source>
        <dbReference type="Proteomes" id="UP000315295"/>
    </source>
</evidence>
<name>A0A540N4C7_MALBA</name>
<gene>
    <name evidence="2" type="ORF">C1H46_008973</name>
</gene>
<keyword evidence="3" id="KW-1185">Reference proteome</keyword>
<dbReference type="Proteomes" id="UP000315295">
    <property type="component" value="Unassembled WGS sequence"/>
</dbReference>
<feature type="region of interest" description="Disordered" evidence="1">
    <location>
        <begin position="1"/>
        <end position="47"/>
    </location>
</feature>
<evidence type="ECO:0000313" key="2">
    <source>
        <dbReference type="EMBL" id="TQE05383.1"/>
    </source>
</evidence>
<protein>
    <submittedName>
        <fullName evidence="2">Uncharacterized protein</fullName>
    </submittedName>
</protein>
<dbReference type="AlphaFoldDB" id="A0A540N4C7"/>
<accession>A0A540N4C7</accession>
<reference evidence="2 3" key="1">
    <citation type="journal article" date="2019" name="G3 (Bethesda)">
        <title>Sequencing of a Wild Apple (Malus baccata) Genome Unravels the Differences Between Cultivated and Wild Apple Species Regarding Disease Resistance and Cold Tolerance.</title>
        <authorList>
            <person name="Chen X."/>
        </authorList>
    </citation>
    <scope>NUCLEOTIDE SEQUENCE [LARGE SCALE GENOMIC DNA]</scope>
    <source>
        <strain evidence="3">cv. Shandingzi</strain>
        <tissue evidence="2">Leaves</tissue>
    </source>
</reference>
<sequence>MILVGWGYSDGGETEESIIGGKSNETSEDCEESDEDAEEGSGEGEELNEDRKVKHYYIVMCNWGDKWGQGGFVLMEELLNIFRHGFFFLLK</sequence>
<dbReference type="EMBL" id="VIEB01000123">
    <property type="protein sequence ID" value="TQE05383.1"/>
    <property type="molecule type" value="Genomic_DNA"/>
</dbReference>
<dbReference type="SUPFAM" id="SSF54001">
    <property type="entry name" value="Cysteine proteinases"/>
    <property type="match status" value="1"/>
</dbReference>
<dbReference type="InterPro" id="IPR038765">
    <property type="entry name" value="Papain-like_cys_pep_sf"/>
</dbReference>
<comment type="caution">
    <text evidence="2">The sequence shown here is derived from an EMBL/GenBank/DDBJ whole genome shotgun (WGS) entry which is preliminary data.</text>
</comment>
<feature type="compositionally biased region" description="Acidic residues" evidence="1">
    <location>
        <begin position="26"/>
        <end position="47"/>
    </location>
</feature>
<proteinExistence type="predicted"/>
<evidence type="ECO:0000256" key="1">
    <source>
        <dbReference type="SAM" id="MobiDB-lite"/>
    </source>
</evidence>
<organism evidence="2 3">
    <name type="scientific">Malus baccata</name>
    <name type="common">Siberian crab apple</name>
    <name type="synonym">Pyrus baccata</name>
    <dbReference type="NCBI Taxonomy" id="106549"/>
    <lineage>
        <taxon>Eukaryota</taxon>
        <taxon>Viridiplantae</taxon>
        <taxon>Streptophyta</taxon>
        <taxon>Embryophyta</taxon>
        <taxon>Tracheophyta</taxon>
        <taxon>Spermatophyta</taxon>
        <taxon>Magnoliopsida</taxon>
        <taxon>eudicotyledons</taxon>
        <taxon>Gunneridae</taxon>
        <taxon>Pentapetalae</taxon>
        <taxon>rosids</taxon>
        <taxon>fabids</taxon>
        <taxon>Rosales</taxon>
        <taxon>Rosaceae</taxon>
        <taxon>Amygdaloideae</taxon>
        <taxon>Maleae</taxon>
        <taxon>Malus</taxon>
    </lineage>
</organism>